<dbReference type="PROSITE" id="PS01360">
    <property type="entry name" value="ZF_MYND_1"/>
    <property type="match status" value="1"/>
</dbReference>
<dbReference type="InterPro" id="IPR002893">
    <property type="entry name" value="Znf_MYND"/>
</dbReference>
<dbReference type="EMBL" id="JAAQHG020000019">
    <property type="protein sequence ID" value="KAL1585454.1"/>
    <property type="molecule type" value="Genomic_DNA"/>
</dbReference>
<dbReference type="Gene3D" id="6.10.140.2220">
    <property type="match status" value="1"/>
</dbReference>
<organism evidence="7 8">
    <name type="scientific">Cladosporium halotolerans</name>
    <dbReference type="NCBI Taxonomy" id="1052096"/>
    <lineage>
        <taxon>Eukaryota</taxon>
        <taxon>Fungi</taxon>
        <taxon>Dikarya</taxon>
        <taxon>Ascomycota</taxon>
        <taxon>Pezizomycotina</taxon>
        <taxon>Dothideomycetes</taxon>
        <taxon>Dothideomycetidae</taxon>
        <taxon>Cladosporiales</taxon>
        <taxon>Cladosporiaceae</taxon>
        <taxon>Cladosporium</taxon>
    </lineage>
</organism>
<dbReference type="GO" id="GO:0008270">
    <property type="term" value="F:zinc ion binding"/>
    <property type="evidence" value="ECO:0007669"/>
    <property type="project" value="UniProtKB-KW"/>
</dbReference>
<name>A0AB34KQT3_9PEZI</name>
<evidence type="ECO:0000313" key="7">
    <source>
        <dbReference type="EMBL" id="KAL1585454.1"/>
    </source>
</evidence>
<accession>A0AB34KQT3</accession>
<protein>
    <recommendedName>
        <fullName evidence="6">MYND-type domain-containing protein</fullName>
    </recommendedName>
</protein>
<dbReference type="GeneID" id="96007142"/>
<dbReference type="AlphaFoldDB" id="A0AB34KQT3"/>
<dbReference type="Pfam" id="PF01753">
    <property type="entry name" value="zf-MYND"/>
    <property type="match status" value="1"/>
</dbReference>
<dbReference type="Proteomes" id="UP000803884">
    <property type="component" value="Unassembled WGS sequence"/>
</dbReference>
<evidence type="ECO:0000256" key="5">
    <source>
        <dbReference type="SAM" id="MobiDB-lite"/>
    </source>
</evidence>
<dbReference type="SUPFAM" id="SSF144232">
    <property type="entry name" value="HIT/MYND zinc finger-like"/>
    <property type="match status" value="1"/>
</dbReference>
<proteinExistence type="predicted"/>
<evidence type="ECO:0000259" key="6">
    <source>
        <dbReference type="PROSITE" id="PS50865"/>
    </source>
</evidence>
<evidence type="ECO:0000256" key="2">
    <source>
        <dbReference type="ARBA" id="ARBA00022771"/>
    </source>
</evidence>
<dbReference type="RefSeq" id="XP_069228560.1">
    <property type="nucleotide sequence ID" value="XM_069374304.1"/>
</dbReference>
<sequence length="450" mass="48844">MASLGAANDISGTLCPRCTDKGTLTCSRCNDIKYCSAECQRADWATHKVLCGAIKDLGPRPSKDMRRILAFLPDEEKPRFVWAPLMQNLFSRHESVDISSFFEPAPMYRQKPQVKNPWTNGTLGYGLDILFDDDFSHAYSNDNRAVVAATKGANTLSWRGPVFAYCGLLGGGTTDKRDIVNIRDMSMLGYAHVVANLTDYHNKDPRHALRKGPKIACVKVACDSDRLPNAPFPQAVQVPRSHPVFQREGCVSLVSELAGMPLATYKYPGSKSIAATDASNTIVSALHICCDLTSPECALPVEPFRSGDVGTQLVARADRTPLDCDTVEVFGKFCVAVVVTSLCMIRDMFRDDGMARERLEQMPKGLLADALQPVWADHFSRWKALKAAAAGAGTAGSVLGDADANVGAAENAGNDDQPEQSESTWPHSSLTWIVLQGNVENVMDSIAALD</sequence>
<dbReference type="PROSITE" id="PS50865">
    <property type="entry name" value="ZF_MYND_2"/>
    <property type="match status" value="1"/>
</dbReference>
<gene>
    <name evidence="7" type="ORF">WHR41_05699</name>
</gene>
<evidence type="ECO:0000256" key="1">
    <source>
        <dbReference type="ARBA" id="ARBA00022723"/>
    </source>
</evidence>
<comment type="caution">
    <text evidence="7">The sequence shown here is derived from an EMBL/GenBank/DDBJ whole genome shotgun (WGS) entry which is preliminary data.</text>
</comment>
<evidence type="ECO:0000256" key="4">
    <source>
        <dbReference type="PROSITE-ProRule" id="PRU00134"/>
    </source>
</evidence>
<reference evidence="7 8" key="1">
    <citation type="journal article" date="2020" name="Microbiol. Resour. Announc.">
        <title>Draft Genome Sequence of a Cladosporium Species Isolated from the Mesophotic Ascidian Didemnum maculosum.</title>
        <authorList>
            <person name="Gioti A."/>
            <person name="Siaperas R."/>
            <person name="Nikolaivits E."/>
            <person name="Le Goff G."/>
            <person name="Ouazzani J."/>
            <person name="Kotoulas G."/>
            <person name="Topakas E."/>
        </authorList>
    </citation>
    <scope>NUCLEOTIDE SEQUENCE [LARGE SCALE GENOMIC DNA]</scope>
    <source>
        <strain evidence="7 8">TM138-S3</strain>
    </source>
</reference>
<feature type="region of interest" description="Disordered" evidence="5">
    <location>
        <begin position="407"/>
        <end position="426"/>
    </location>
</feature>
<keyword evidence="2 4" id="KW-0863">Zinc-finger</keyword>
<keyword evidence="8" id="KW-1185">Reference proteome</keyword>
<feature type="domain" description="MYND-type" evidence="6">
    <location>
        <begin position="15"/>
        <end position="51"/>
    </location>
</feature>
<evidence type="ECO:0000313" key="8">
    <source>
        <dbReference type="Proteomes" id="UP000803884"/>
    </source>
</evidence>
<evidence type="ECO:0000256" key="3">
    <source>
        <dbReference type="ARBA" id="ARBA00022833"/>
    </source>
</evidence>
<keyword evidence="3" id="KW-0862">Zinc</keyword>
<keyword evidence="1" id="KW-0479">Metal-binding</keyword>